<dbReference type="Proteomes" id="UP001221898">
    <property type="component" value="Unassembled WGS sequence"/>
</dbReference>
<evidence type="ECO:0000313" key="1">
    <source>
        <dbReference type="EMBL" id="KAJ8409631.1"/>
    </source>
</evidence>
<evidence type="ECO:0000313" key="2">
    <source>
        <dbReference type="Proteomes" id="UP001221898"/>
    </source>
</evidence>
<comment type="caution">
    <text evidence="1">The sequence shown here is derived from an EMBL/GenBank/DDBJ whole genome shotgun (WGS) entry which is preliminary data.</text>
</comment>
<organism evidence="1 2">
    <name type="scientific">Aldrovandia affinis</name>
    <dbReference type="NCBI Taxonomy" id="143900"/>
    <lineage>
        <taxon>Eukaryota</taxon>
        <taxon>Metazoa</taxon>
        <taxon>Chordata</taxon>
        <taxon>Craniata</taxon>
        <taxon>Vertebrata</taxon>
        <taxon>Euteleostomi</taxon>
        <taxon>Actinopterygii</taxon>
        <taxon>Neopterygii</taxon>
        <taxon>Teleostei</taxon>
        <taxon>Notacanthiformes</taxon>
        <taxon>Halosauridae</taxon>
        <taxon>Aldrovandia</taxon>
    </lineage>
</organism>
<keyword evidence="2" id="KW-1185">Reference proteome</keyword>
<proteinExistence type="predicted"/>
<accession>A0AAD7WU64</accession>
<protein>
    <submittedName>
        <fullName evidence="1">Uncharacterized protein</fullName>
    </submittedName>
</protein>
<dbReference type="EMBL" id="JAINUG010000030">
    <property type="protein sequence ID" value="KAJ8409631.1"/>
    <property type="molecule type" value="Genomic_DNA"/>
</dbReference>
<dbReference type="AlphaFoldDB" id="A0AAD7WU64"/>
<gene>
    <name evidence="1" type="ORF">AAFF_G00230320</name>
</gene>
<name>A0AAD7WU64_9TELE</name>
<reference evidence="1" key="1">
    <citation type="journal article" date="2023" name="Science">
        <title>Genome structures resolve the early diversification of teleost fishes.</title>
        <authorList>
            <person name="Parey E."/>
            <person name="Louis A."/>
            <person name="Montfort J."/>
            <person name="Bouchez O."/>
            <person name="Roques C."/>
            <person name="Iampietro C."/>
            <person name="Lluch J."/>
            <person name="Castinel A."/>
            <person name="Donnadieu C."/>
            <person name="Desvignes T."/>
            <person name="Floi Bucao C."/>
            <person name="Jouanno E."/>
            <person name="Wen M."/>
            <person name="Mejri S."/>
            <person name="Dirks R."/>
            <person name="Jansen H."/>
            <person name="Henkel C."/>
            <person name="Chen W.J."/>
            <person name="Zahm M."/>
            <person name="Cabau C."/>
            <person name="Klopp C."/>
            <person name="Thompson A.W."/>
            <person name="Robinson-Rechavi M."/>
            <person name="Braasch I."/>
            <person name="Lecointre G."/>
            <person name="Bobe J."/>
            <person name="Postlethwait J.H."/>
            <person name="Berthelot C."/>
            <person name="Roest Crollius H."/>
            <person name="Guiguen Y."/>
        </authorList>
    </citation>
    <scope>NUCLEOTIDE SEQUENCE</scope>
    <source>
        <strain evidence="1">NC1722</strain>
    </source>
</reference>
<sequence length="93" mass="9754">MGAPAPGGVERVGLWFREQAPSPPSSTLPNQLQVMAHSSLGPDECWAPQGDTPPVGGLFPLGSKVGRMGVFPKTNTTESIDGVIHNHLLLLSI</sequence>